<protein>
    <submittedName>
        <fullName evidence="1">Uncharacterized protein</fullName>
    </submittedName>
</protein>
<evidence type="ECO:0000313" key="1">
    <source>
        <dbReference type="EMBL" id="KAK1645198.1"/>
    </source>
</evidence>
<accession>A0AAD8W6M5</accession>
<reference evidence="1" key="1">
    <citation type="submission" date="2023-07" db="EMBL/GenBank/DDBJ databases">
        <title>A chromosome-level genome assembly of Lolium multiflorum.</title>
        <authorList>
            <person name="Chen Y."/>
            <person name="Copetti D."/>
            <person name="Kolliker R."/>
            <person name="Studer B."/>
        </authorList>
    </citation>
    <scope>NUCLEOTIDE SEQUENCE</scope>
    <source>
        <strain evidence="1">02402/16</strain>
        <tissue evidence="1">Leaf</tissue>
    </source>
</reference>
<keyword evidence="2" id="KW-1185">Reference proteome</keyword>
<dbReference type="Proteomes" id="UP001231189">
    <property type="component" value="Unassembled WGS sequence"/>
</dbReference>
<comment type="caution">
    <text evidence="1">The sequence shown here is derived from an EMBL/GenBank/DDBJ whole genome shotgun (WGS) entry which is preliminary data.</text>
</comment>
<dbReference type="AlphaFoldDB" id="A0AAD8W6M5"/>
<sequence length="117" mass="12966">MEMALLYSRILLLPSQHENIIRCKSENDEVIPRSVSNGGHPIGRFLCGVKQCMPGFCHGLYCGTDTAEVAVSLQSSSSNTVSCITTSLLSLILFQHYNDVIRLVAGGQIYYQRYHAQ</sequence>
<organism evidence="1 2">
    <name type="scientific">Lolium multiflorum</name>
    <name type="common">Italian ryegrass</name>
    <name type="synonym">Lolium perenne subsp. multiflorum</name>
    <dbReference type="NCBI Taxonomy" id="4521"/>
    <lineage>
        <taxon>Eukaryota</taxon>
        <taxon>Viridiplantae</taxon>
        <taxon>Streptophyta</taxon>
        <taxon>Embryophyta</taxon>
        <taxon>Tracheophyta</taxon>
        <taxon>Spermatophyta</taxon>
        <taxon>Magnoliopsida</taxon>
        <taxon>Liliopsida</taxon>
        <taxon>Poales</taxon>
        <taxon>Poaceae</taxon>
        <taxon>BOP clade</taxon>
        <taxon>Pooideae</taxon>
        <taxon>Poodae</taxon>
        <taxon>Poeae</taxon>
        <taxon>Poeae Chloroplast Group 2 (Poeae type)</taxon>
        <taxon>Loliodinae</taxon>
        <taxon>Loliinae</taxon>
        <taxon>Lolium</taxon>
    </lineage>
</organism>
<proteinExistence type="predicted"/>
<gene>
    <name evidence="1" type="ORF">QYE76_063003</name>
</gene>
<dbReference type="EMBL" id="JAUUTY010000004">
    <property type="protein sequence ID" value="KAK1645198.1"/>
    <property type="molecule type" value="Genomic_DNA"/>
</dbReference>
<name>A0AAD8W6M5_LOLMU</name>
<evidence type="ECO:0000313" key="2">
    <source>
        <dbReference type="Proteomes" id="UP001231189"/>
    </source>
</evidence>